<dbReference type="EMBL" id="UINC01093001">
    <property type="protein sequence ID" value="SVC47069.1"/>
    <property type="molecule type" value="Genomic_DNA"/>
</dbReference>
<dbReference type="Pfam" id="PF26099">
    <property type="entry name" value="DUF8034"/>
    <property type="match status" value="1"/>
</dbReference>
<evidence type="ECO:0000313" key="1">
    <source>
        <dbReference type="EMBL" id="SVC47069.1"/>
    </source>
</evidence>
<gene>
    <name evidence="1" type="ORF">METZ01_LOCUS299923</name>
</gene>
<organism evidence="1">
    <name type="scientific">marine metagenome</name>
    <dbReference type="NCBI Taxonomy" id="408172"/>
    <lineage>
        <taxon>unclassified sequences</taxon>
        <taxon>metagenomes</taxon>
        <taxon>ecological metagenomes</taxon>
    </lineage>
</organism>
<proteinExistence type="predicted"/>
<reference evidence="1" key="1">
    <citation type="submission" date="2018-05" db="EMBL/GenBank/DDBJ databases">
        <authorList>
            <person name="Lanie J.A."/>
            <person name="Ng W.-L."/>
            <person name="Kazmierczak K.M."/>
            <person name="Andrzejewski T.M."/>
            <person name="Davidsen T.M."/>
            <person name="Wayne K.J."/>
            <person name="Tettelin H."/>
            <person name="Glass J.I."/>
            <person name="Rusch D."/>
            <person name="Podicherti R."/>
            <person name="Tsui H.-C.T."/>
            <person name="Winkler M.E."/>
        </authorList>
    </citation>
    <scope>NUCLEOTIDE SEQUENCE</scope>
</reference>
<protein>
    <submittedName>
        <fullName evidence="1">Uncharacterized protein</fullName>
    </submittedName>
</protein>
<dbReference type="AlphaFoldDB" id="A0A382MDV6"/>
<name>A0A382MDV6_9ZZZZ</name>
<dbReference type="InterPro" id="IPR058347">
    <property type="entry name" value="DUF8034"/>
</dbReference>
<accession>A0A382MDV6</accession>
<feature type="non-terminal residue" evidence="1">
    <location>
        <position position="113"/>
    </location>
</feature>
<sequence>MPPLCASVPCHEPPAWAVWQRRLFETMEAAIDPYTEAYCEEDGRLIYRHETAHSLDDFYEAFFNWPLLYQLGGGDHLMERAHRHFEAVTRQLTDFGLVDQEYAVTDDQFHQAE</sequence>